<dbReference type="EMBL" id="MU267690">
    <property type="protein sequence ID" value="KAH7911091.1"/>
    <property type="molecule type" value="Genomic_DNA"/>
</dbReference>
<protein>
    <submittedName>
        <fullName evidence="1">Uncharacterized protein</fullName>
    </submittedName>
</protein>
<evidence type="ECO:0000313" key="1">
    <source>
        <dbReference type="EMBL" id="KAH7911091.1"/>
    </source>
</evidence>
<accession>A0ACB8AC56</accession>
<evidence type="ECO:0000313" key="2">
    <source>
        <dbReference type="Proteomes" id="UP000790377"/>
    </source>
</evidence>
<sequence length="418" mass="46022">MHGSVTRVRYCRLSRVRRILGHNGPGNSWIEADKIAFDANYMAVDIVISWAAEGLVLCFLHAVVDLGPGDNDENHRTAWTNWCGTPFMDARQISLVYSQLGVYCAPQGATTRVFQIISNTDQRSDRLLLSWPPDSQNEYPQKPTAKDFAKRADDVQPTMNNNAKTSCTRRWRIFGNMPAVGGDVDSVFIPHGTIMFACHTIPSPSRSSSASFPSTQPMYRQSDSYSANSRLHELSTNNYTSSTASSPSPSFGQFVPHSYQSAPSPYSPPTTWPQNTDASSTLSQYNRWASASPAHSLTSLPASSSCTMRESSFASQSSYRPSHSPTYPDARSTSASYPPPGSPEREYRIRNGNDDISMSLVSNVVPPPRHRIGTGSTRESSARHSNRPVGVLRCTSCRTDHSPEWRKGPSGKKELCNA</sequence>
<keyword evidence="2" id="KW-1185">Reference proteome</keyword>
<comment type="caution">
    <text evidence="1">The sequence shown here is derived from an EMBL/GenBank/DDBJ whole genome shotgun (WGS) entry which is preliminary data.</text>
</comment>
<name>A0ACB8AC56_9AGAM</name>
<proteinExistence type="predicted"/>
<gene>
    <name evidence="1" type="ORF">BJ138DRAFT_1151541</name>
</gene>
<reference evidence="1" key="1">
    <citation type="journal article" date="2021" name="New Phytol.">
        <title>Evolutionary innovations through gain and loss of genes in the ectomycorrhizal Boletales.</title>
        <authorList>
            <person name="Wu G."/>
            <person name="Miyauchi S."/>
            <person name="Morin E."/>
            <person name="Kuo A."/>
            <person name="Drula E."/>
            <person name="Varga T."/>
            <person name="Kohler A."/>
            <person name="Feng B."/>
            <person name="Cao Y."/>
            <person name="Lipzen A."/>
            <person name="Daum C."/>
            <person name="Hundley H."/>
            <person name="Pangilinan J."/>
            <person name="Johnson J."/>
            <person name="Barry K."/>
            <person name="LaButti K."/>
            <person name="Ng V."/>
            <person name="Ahrendt S."/>
            <person name="Min B."/>
            <person name="Choi I.G."/>
            <person name="Park H."/>
            <person name="Plett J.M."/>
            <person name="Magnuson J."/>
            <person name="Spatafora J.W."/>
            <person name="Nagy L.G."/>
            <person name="Henrissat B."/>
            <person name="Grigoriev I.V."/>
            <person name="Yang Z.L."/>
            <person name="Xu J."/>
            <person name="Martin F.M."/>
        </authorList>
    </citation>
    <scope>NUCLEOTIDE SEQUENCE</scope>
    <source>
        <strain evidence="1">ATCC 28755</strain>
    </source>
</reference>
<organism evidence="1 2">
    <name type="scientific">Hygrophoropsis aurantiaca</name>
    <dbReference type="NCBI Taxonomy" id="72124"/>
    <lineage>
        <taxon>Eukaryota</taxon>
        <taxon>Fungi</taxon>
        <taxon>Dikarya</taxon>
        <taxon>Basidiomycota</taxon>
        <taxon>Agaricomycotina</taxon>
        <taxon>Agaricomycetes</taxon>
        <taxon>Agaricomycetidae</taxon>
        <taxon>Boletales</taxon>
        <taxon>Coniophorineae</taxon>
        <taxon>Hygrophoropsidaceae</taxon>
        <taxon>Hygrophoropsis</taxon>
    </lineage>
</organism>
<dbReference type="Proteomes" id="UP000790377">
    <property type="component" value="Unassembled WGS sequence"/>
</dbReference>